<dbReference type="Proteomes" id="UP000768163">
    <property type="component" value="Unassembled WGS sequence"/>
</dbReference>
<evidence type="ECO:0000313" key="2">
    <source>
        <dbReference type="Proteomes" id="UP000768163"/>
    </source>
</evidence>
<dbReference type="AlphaFoldDB" id="A0A8J8CJR1"/>
<dbReference type="InterPro" id="IPR013783">
    <property type="entry name" value="Ig-like_fold"/>
</dbReference>
<comment type="caution">
    <text evidence="1">The sequence shown here is derived from an EMBL/GenBank/DDBJ whole genome shotgun (WGS) entry which is preliminary data.</text>
</comment>
<dbReference type="EMBL" id="JAACVF010000121">
    <property type="protein sequence ID" value="NCN65309.1"/>
    <property type="molecule type" value="Genomic_DNA"/>
</dbReference>
<feature type="non-terminal residue" evidence="1">
    <location>
        <position position="272"/>
    </location>
</feature>
<dbReference type="NCBIfam" id="TIGR01451">
    <property type="entry name" value="B_ant_repeat"/>
    <property type="match status" value="1"/>
</dbReference>
<reference evidence="1" key="1">
    <citation type="submission" date="2019-11" db="EMBL/GenBank/DDBJ databases">
        <title>Lipid analysis of CO2-rich subsurface aquifers suggests an autotrophy-based deep biosphere with lysolipids enriched in CPR bacteria.</title>
        <authorList>
            <person name="Probst A.J."/>
            <person name="Elling F.J."/>
            <person name="Castelle C.J."/>
            <person name="Zhu Q."/>
            <person name="Elvert M."/>
            <person name="Birarda G."/>
            <person name="Holman H.-Y."/>
            <person name="Lane K.R."/>
            <person name="Ladd B."/>
            <person name="Ryan M.C."/>
            <person name="Woyke T."/>
            <person name="Hinrichs K.-U."/>
            <person name="Banfield J.F."/>
        </authorList>
    </citation>
    <scope>NUCLEOTIDE SEQUENCE</scope>
    <source>
        <strain evidence="1">CG_2015-01_33_1645</strain>
    </source>
</reference>
<protein>
    <recommendedName>
        <fullName evidence="3">DUF11 domain-containing protein</fullName>
    </recommendedName>
</protein>
<feature type="non-terminal residue" evidence="1">
    <location>
        <position position="1"/>
    </location>
</feature>
<sequence>VNLTVSKELLTTGQIFTGDKVSFRINITNIGDETAYNITIEDVLTCKGFNGIVKIHGGNLSTNQSYIINFTLSNVQQGNCTNRVTVTARNSANEPWAFATNVSFEVKVPIIAPVPITVEKNIETTATYQGIPMVYQSDIVNFTINITNKGNETITRLVINDAKPSQSENLTQLSQTIDNLNIAPNESFIWNITLKINQNASIGDASNTVAVTPYANMTQGTGVSSDVLFRINAKRIDNETCTANYECQNNNCMNDGKCHPSSWECVNANAEY</sequence>
<gene>
    <name evidence="1" type="ORF">GW910_04530</name>
</gene>
<name>A0A8J8CJR1_9ARCH</name>
<accession>A0A8J8CJR1</accession>
<evidence type="ECO:0000313" key="1">
    <source>
        <dbReference type="EMBL" id="NCN65309.1"/>
    </source>
</evidence>
<dbReference type="Gene3D" id="2.60.40.10">
    <property type="entry name" value="Immunoglobulins"/>
    <property type="match status" value="1"/>
</dbReference>
<proteinExistence type="predicted"/>
<organism evidence="1 2">
    <name type="scientific">Candidatus Altarchaeum hamiconexum</name>
    <dbReference type="NCBI Taxonomy" id="1803513"/>
    <lineage>
        <taxon>Archaea</taxon>
        <taxon>Candidatus Altarchaeota</taxon>
        <taxon>Candidatus Altiarchaeia</taxon>
        <taxon>Candidatus Altarchaeales</taxon>
        <taxon>Candidatus Altarchaeaceae</taxon>
        <taxon>Candidatus Altarchaeum</taxon>
    </lineage>
</organism>
<evidence type="ECO:0008006" key="3">
    <source>
        <dbReference type="Google" id="ProtNLM"/>
    </source>
</evidence>
<dbReference type="InterPro" id="IPR047589">
    <property type="entry name" value="DUF11_rpt"/>
</dbReference>